<keyword evidence="2" id="KW-0472">Membrane</keyword>
<sequence>PTKIPGPIHVGNGFHNRKYTTLMKSLDCKKLLDDSFSSTSTLVNTTEDSGVQMDCSTAEDDNSNDPELLSLQASSSTPLHGNSTETLAATDSFLGLEVAEQQTLLVLQRAVAEMEADVAMHSAKLEEEIKLEVDKQLQLAVEEQQQQQDEEEDNRGTDPTKFKSSCPVVEGSENFSIGFGAHERKHIRVEQILEAEHDIEMLHKLLQPDNELIHNNALDLPQSGDDPVGSELIAARDANESEQRSRKQMGIVYSLLHIICGKSIRKLSYPILFCGMAVGLIFYFRKD</sequence>
<evidence type="ECO:0000313" key="3">
    <source>
        <dbReference type="EMBL" id="KAH8377033.1"/>
    </source>
</evidence>
<evidence type="ECO:0000256" key="2">
    <source>
        <dbReference type="SAM" id="Phobius"/>
    </source>
</evidence>
<reference evidence="3" key="1">
    <citation type="journal article" date="2021" name="Mol. Ecol. Resour.">
        <title>Phylogenomic analyses of the genus Drosophila reveals genomic signals of climate adaptation.</title>
        <authorList>
            <person name="Li F."/>
            <person name="Rane R.V."/>
            <person name="Luria V."/>
            <person name="Xiong Z."/>
            <person name="Chen J."/>
            <person name="Li Z."/>
            <person name="Catullo R.A."/>
            <person name="Griffin P.C."/>
            <person name="Schiffer M."/>
            <person name="Pearce S."/>
            <person name="Lee S.F."/>
            <person name="McElroy K."/>
            <person name="Stocker A."/>
            <person name="Shirriffs J."/>
            <person name="Cockerell F."/>
            <person name="Coppin C."/>
            <person name="Sgro C.M."/>
            <person name="Karger A."/>
            <person name="Cain J.W."/>
            <person name="Weber J.A."/>
            <person name="Santpere G."/>
            <person name="Kirschner M.W."/>
            <person name="Hoffmann A.A."/>
            <person name="Oakeshott J.G."/>
            <person name="Zhang G."/>
        </authorList>
    </citation>
    <scope>NUCLEOTIDE SEQUENCE</scope>
    <source>
        <strain evidence="3">BGI-SZ-2011g</strain>
    </source>
</reference>
<feature type="region of interest" description="Disordered" evidence="1">
    <location>
        <begin position="141"/>
        <end position="165"/>
    </location>
</feature>
<feature type="region of interest" description="Disordered" evidence="1">
    <location>
        <begin position="46"/>
        <end position="84"/>
    </location>
</feature>
<feature type="non-terminal residue" evidence="3">
    <location>
        <position position="1"/>
    </location>
</feature>
<keyword evidence="2" id="KW-0812">Transmembrane</keyword>
<accession>A0AAD4K3U6</accession>
<gene>
    <name evidence="3" type="ORF">KR093_002904</name>
</gene>
<organism evidence="3 4">
    <name type="scientific">Drosophila rubida</name>
    <dbReference type="NCBI Taxonomy" id="30044"/>
    <lineage>
        <taxon>Eukaryota</taxon>
        <taxon>Metazoa</taxon>
        <taxon>Ecdysozoa</taxon>
        <taxon>Arthropoda</taxon>
        <taxon>Hexapoda</taxon>
        <taxon>Insecta</taxon>
        <taxon>Pterygota</taxon>
        <taxon>Neoptera</taxon>
        <taxon>Endopterygota</taxon>
        <taxon>Diptera</taxon>
        <taxon>Brachycera</taxon>
        <taxon>Muscomorpha</taxon>
        <taxon>Ephydroidea</taxon>
        <taxon>Drosophilidae</taxon>
        <taxon>Drosophila</taxon>
    </lineage>
</organism>
<name>A0AAD4K3U6_9MUSC</name>
<protein>
    <submittedName>
        <fullName evidence="3">Uncharacterized protein</fullName>
    </submittedName>
</protein>
<proteinExistence type="predicted"/>
<dbReference type="Proteomes" id="UP001200034">
    <property type="component" value="Unassembled WGS sequence"/>
</dbReference>
<dbReference type="AlphaFoldDB" id="A0AAD4K3U6"/>
<evidence type="ECO:0000313" key="4">
    <source>
        <dbReference type="Proteomes" id="UP001200034"/>
    </source>
</evidence>
<dbReference type="EMBL" id="JAJJHW010001127">
    <property type="protein sequence ID" value="KAH8377033.1"/>
    <property type="molecule type" value="Genomic_DNA"/>
</dbReference>
<keyword evidence="4" id="KW-1185">Reference proteome</keyword>
<comment type="caution">
    <text evidence="3">The sequence shown here is derived from an EMBL/GenBank/DDBJ whole genome shotgun (WGS) entry which is preliminary data.</text>
</comment>
<evidence type="ECO:0000256" key="1">
    <source>
        <dbReference type="SAM" id="MobiDB-lite"/>
    </source>
</evidence>
<feature type="compositionally biased region" description="Polar residues" evidence="1">
    <location>
        <begin position="71"/>
        <end position="84"/>
    </location>
</feature>
<keyword evidence="2" id="KW-1133">Transmembrane helix</keyword>
<feature type="transmembrane region" description="Helical" evidence="2">
    <location>
        <begin position="267"/>
        <end position="284"/>
    </location>
</feature>